<dbReference type="AlphaFoldDB" id="A0A139AM22"/>
<protein>
    <submittedName>
        <fullName evidence="1">Uncharacterized protein</fullName>
    </submittedName>
</protein>
<reference evidence="1 2" key="1">
    <citation type="journal article" date="2015" name="Genome Biol. Evol.">
        <title>Phylogenomic analyses indicate that early fungi evolved digesting cell walls of algal ancestors of land plants.</title>
        <authorList>
            <person name="Chang Y."/>
            <person name="Wang S."/>
            <person name="Sekimoto S."/>
            <person name="Aerts A.L."/>
            <person name="Choi C."/>
            <person name="Clum A."/>
            <person name="LaButti K.M."/>
            <person name="Lindquist E.A."/>
            <person name="Yee Ngan C."/>
            <person name="Ohm R.A."/>
            <person name="Salamov A.A."/>
            <person name="Grigoriev I.V."/>
            <person name="Spatafora J.W."/>
            <person name="Berbee M.L."/>
        </authorList>
    </citation>
    <scope>NUCLEOTIDE SEQUENCE [LARGE SCALE GENOMIC DNA]</scope>
    <source>
        <strain evidence="1 2">JEL478</strain>
    </source>
</reference>
<dbReference type="PRINTS" id="PR01217">
    <property type="entry name" value="PRICHEXTENSN"/>
</dbReference>
<name>A0A139AM22_GONPJ</name>
<keyword evidence="2" id="KW-1185">Reference proteome</keyword>
<dbReference type="Proteomes" id="UP000070544">
    <property type="component" value="Unassembled WGS sequence"/>
</dbReference>
<organism evidence="1 2">
    <name type="scientific">Gonapodya prolifera (strain JEL478)</name>
    <name type="common">Monoblepharis prolifera</name>
    <dbReference type="NCBI Taxonomy" id="1344416"/>
    <lineage>
        <taxon>Eukaryota</taxon>
        <taxon>Fungi</taxon>
        <taxon>Fungi incertae sedis</taxon>
        <taxon>Chytridiomycota</taxon>
        <taxon>Chytridiomycota incertae sedis</taxon>
        <taxon>Monoblepharidomycetes</taxon>
        <taxon>Monoblepharidales</taxon>
        <taxon>Gonapodyaceae</taxon>
        <taxon>Gonapodya</taxon>
    </lineage>
</organism>
<evidence type="ECO:0000313" key="1">
    <source>
        <dbReference type="EMBL" id="KXS17811.1"/>
    </source>
</evidence>
<gene>
    <name evidence="1" type="ORF">M427DRAFT_54392</name>
</gene>
<dbReference type="EMBL" id="KQ965745">
    <property type="protein sequence ID" value="KXS17811.1"/>
    <property type="molecule type" value="Genomic_DNA"/>
</dbReference>
<evidence type="ECO:0000313" key="2">
    <source>
        <dbReference type="Proteomes" id="UP000070544"/>
    </source>
</evidence>
<accession>A0A139AM22</accession>
<sequence>MHRWIRNHGVVHGGRRFSIALGKAIALGISIRSGTAIGISITGTTTLYACSNCTGTTGYSTGTTSCCSGTTRYYYCSDCTGTGTTTAITPAPQHIIAVDTTPPPQPVIPSDIAPTPPVVARAPAAITPIPLVFTPAPPVVTPAPPLVTPALPVFTPTPPISTPTPPVYTPAPLASNYCTGSTSNHWSGCCTRTTHPMQAIQQTVPAHNHTQEYPPVAQPARAIGSGGVNALDGPWARL</sequence>
<proteinExistence type="predicted"/>